<evidence type="ECO:0000313" key="3">
    <source>
        <dbReference type="Proteomes" id="UP000650466"/>
    </source>
</evidence>
<organism evidence="2 3">
    <name type="scientific">Paenibacillus sedimenti</name>
    <dbReference type="NCBI Taxonomy" id="2770274"/>
    <lineage>
        <taxon>Bacteria</taxon>
        <taxon>Bacillati</taxon>
        <taxon>Bacillota</taxon>
        <taxon>Bacilli</taxon>
        <taxon>Bacillales</taxon>
        <taxon>Paenibacillaceae</taxon>
        <taxon>Paenibacillus</taxon>
    </lineage>
</organism>
<feature type="domain" description="Ferric siderophore reductase C-terminal" evidence="1">
    <location>
        <begin position="226"/>
        <end position="246"/>
    </location>
</feature>
<dbReference type="GO" id="GO:0051537">
    <property type="term" value="F:2 iron, 2 sulfur cluster binding"/>
    <property type="evidence" value="ECO:0007669"/>
    <property type="project" value="InterPro"/>
</dbReference>
<keyword evidence="3" id="KW-1185">Reference proteome</keyword>
<dbReference type="InterPro" id="IPR024726">
    <property type="entry name" value="FhuF_C"/>
</dbReference>
<dbReference type="AlphaFoldDB" id="A0A926KR84"/>
<protein>
    <submittedName>
        <fullName evidence="2">(2Fe-2S)-binding protein</fullName>
    </submittedName>
</protein>
<gene>
    <name evidence="2" type="ORF">ICC18_18075</name>
</gene>
<proteinExistence type="predicted"/>
<reference evidence="2" key="1">
    <citation type="submission" date="2020-09" db="EMBL/GenBank/DDBJ databases">
        <title>Draft Genome Sequence of Paenibacillus sp. WST5.</title>
        <authorList>
            <person name="Bao Z."/>
        </authorList>
    </citation>
    <scope>NUCLEOTIDE SEQUENCE</scope>
    <source>
        <strain evidence="2">WST5</strain>
    </source>
</reference>
<dbReference type="Pfam" id="PF11575">
    <property type="entry name" value="FhuF_C"/>
    <property type="match status" value="1"/>
</dbReference>
<name>A0A926KR84_9BACL</name>
<dbReference type="Proteomes" id="UP000650466">
    <property type="component" value="Unassembled WGS sequence"/>
</dbReference>
<accession>A0A926KR84</accession>
<dbReference type="EMBL" id="JACVVD010000006">
    <property type="protein sequence ID" value="MBD0382027.1"/>
    <property type="molecule type" value="Genomic_DNA"/>
</dbReference>
<dbReference type="RefSeq" id="WP_188175822.1">
    <property type="nucleotide sequence ID" value="NZ_JACVVD010000006.1"/>
</dbReference>
<comment type="caution">
    <text evidence="2">The sequence shown here is derived from an EMBL/GenBank/DDBJ whole genome shotgun (WGS) entry which is preliminary data.</text>
</comment>
<evidence type="ECO:0000259" key="1">
    <source>
        <dbReference type="Pfam" id="PF11575"/>
    </source>
</evidence>
<sequence length="268" mass="31310">MEEQIDFSWVEANFRISPRGMKAPILSVPGHELLNPEIILDVLRRGQILLQATDLSYPASHTGITIFNLCLTFQLFIVRYNRVLDLSLNNLVFELENHNDHTHAGFKLTQVAWKQVPSEGRDAFIEGEWKAFVHNTIGPVIDAIAVQAKVKPDLIWNQYGARMVYYRDYITDNEPEASVREQFLRDYDLLAHRFSPDVFGRTKNPFDHEPRYIPSPYEEGKRIIIRSSCCMYYRREEGRKCFNCPLMKEEERQERREQIEQARAASGE</sequence>
<evidence type="ECO:0000313" key="2">
    <source>
        <dbReference type="EMBL" id="MBD0382027.1"/>
    </source>
</evidence>